<accession>A0AAE0K1B3</accession>
<comment type="caution">
    <text evidence="3">The sequence shown here is derived from an EMBL/GenBank/DDBJ whole genome shotgun (WGS) entry which is preliminary data.</text>
</comment>
<gene>
    <name evidence="3" type="ORF">B0H63DRAFT_564968</name>
</gene>
<dbReference type="PANTHER" id="PTHR42470:SF2">
    <property type="match status" value="1"/>
</dbReference>
<keyword evidence="4" id="KW-1185">Reference proteome</keyword>
<sequence length="202" mass="22857">MTKPKNTPHPTKRRRLAQESSGRPVDDEIKTNSIEREFPNGIADDSEQWCGSILERARRIRLVLPHLDTQTTVNLLIFPLAKTPAPIRASPIFELLTETVNEPWRNVINQAFTQEQFAKLSPHIGFMVVGGLSLYMPTESMFFPFLSLETASTRSGRTADNADRKNTPTMSIAVRGVVELFKLVKRELDLDLDRQILAWSIA</sequence>
<dbReference type="Pfam" id="PF25545">
    <property type="entry name" value="DUF7924"/>
    <property type="match status" value="1"/>
</dbReference>
<reference evidence="3" key="1">
    <citation type="journal article" date="2023" name="Mol. Phylogenet. Evol.">
        <title>Genome-scale phylogeny and comparative genomics of the fungal order Sordariales.</title>
        <authorList>
            <person name="Hensen N."/>
            <person name="Bonometti L."/>
            <person name="Westerberg I."/>
            <person name="Brannstrom I.O."/>
            <person name="Guillou S."/>
            <person name="Cros-Aarteil S."/>
            <person name="Calhoun S."/>
            <person name="Haridas S."/>
            <person name="Kuo A."/>
            <person name="Mondo S."/>
            <person name="Pangilinan J."/>
            <person name="Riley R."/>
            <person name="LaButti K."/>
            <person name="Andreopoulos B."/>
            <person name="Lipzen A."/>
            <person name="Chen C."/>
            <person name="Yan M."/>
            <person name="Daum C."/>
            <person name="Ng V."/>
            <person name="Clum A."/>
            <person name="Steindorff A."/>
            <person name="Ohm R.A."/>
            <person name="Martin F."/>
            <person name="Silar P."/>
            <person name="Natvig D.O."/>
            <person name="Lalanne C."/>
            <person name="Gautier V."/>
            <person name="Ament-Velasquez S.L."/>
            <person name="Kruys A."/>
            <person name="Hutchinson M.I."/>
            <person name="Powell A.J."/>
            <person name="Barry K."/>
            <person name="Miller A.N."/>
            <person name="Grigoriev I.V."/>
            <person name="Debuchy R."/>
            <person name="Gladieux P."/>
            <person name="Hiltunen Thoren M."/>
            <person name="Johannesson H."/>
        </authorList>
    </citation>
    <scope>NUCLEOTIDE SEQUENCE</scope>
    <source>
        <strain evidence="3">CBS 232.78</strain>
    </source>
</reference>
<dbReference type="InterPro" id="IPR057684">
    <property type="entry name" value="DUF7924"/>
</dbReference>
<evidence type="ECO:0000259" key="2">
    <source>
        <dbReference type="Pfam" id="PF25545"/>
    </source>
</evidence>
<feature type="region of interest" description="Disordered" evidence="1">
    <location>
        <begin position="1"/>
        <end position="30"/>
    </location>
</feature>
<proteinExistence type="predicted"/>
<dbReference type="EMBL" id="JAULSW010000010">
    <property type="protein sequence ID" value="KAK3368228.1"/>
    <property type="molecule type" value="Genomic_DNA"/>
</dbReference>
<name>A0AAE0K1B3_9PEZI</name>
<evidence type="ECO:0000313" key="4">
    <source>
        <dbReference type="Proteomes" id="UP001285441"/>
    </source>
</evidence>
<dbReference type="PANTHER" id="PTHR42470">
    <property type="entry name" value="VAST DOMAIN-CONTAINING PROTEIN"/>
    <property type="match status" value="1"/>
</dbReference>
<evidence type="ECO:0000256" key="1">
    <source>
        <dbReference type="SAM" id="MobiDB-lite"/>
    </source>
</evidence>
<reference evidence="3" key="2">
    <citation type="submission" date="2023-06" db="EMBL/GenBank/DDBJ databases">
        <authorList>
            <consortium name="Lawrence Berkeley National Laboratory"/>
            <person name="Haridas S."/>
            <person name="Hensen N."/>
            <person name="Bonometti L."/>
            <person name="Westerberg I."/>
            <person name="Brannstrom I.O."/>
            <person name="Guillou S."/>
            <person name="Cros-Aarteil S."/>
            <person name="Calhoun S."/>
            <person name="Kuo A."/>
            <person name="Mondo S."/>
            <person name="Pangilinan J."/>
            <person name="Riley R."/>
            <person name="LaButti K."/>
            <person name="Andreopoulos B."/>
            <person name="Lipzen A."/>
            <person name="Chen C."/>
            <person name="Yanf M."/>
            <person name="Daum C."/>
            <person name="Ng V."/>
            <person name="Clum A."/>
            <person name="Steindorff A."/>
            <person name="Ohm R."/>
            <person name="Martin F."/>
            <person name="Silar P."/>
            <person name="Natvig D."/>
            <person name="Lalanne C."/>
            <person name="Gautier V."/>
            <person name="Ament-velasquez S.L."/>
            <person name="Kruys A."/>
            <person name="Hutchinson M.I."/>
            <person name="Powell A.J."/>
            <person name="Barry K."/>
            <person name="Miller A.N."/>
            <person name="Grigoriev I.V."/>
            <person name="Debuchy R."/>
            <person name="Gladieux P."/>
            <person name="Thoren M.H."/>
            <person name="Johannesson H."/>
        </authorList>
    </citation>
    <scope>NUCLEOTIDE SEQUENCE</scope>
    <source>
        <strain evidence="3">CBS 232.78</strain>
    </source>
</reference>
<organism evidence="3 4">
    <name type="scientific">Podospora didyma</name>
    <dbReference type="NCBI Taxonomy" id="330526"/>
    <lineage>
        <taxon>Eukaryota</taxon>
        <taxon>Fungi</taxon>
        <taxon>Dikarya</taxon>
        <taxon>Ascomycota</taxon>
        <taxon>Pezizomycotina</taxon>
        <taxon>Sordariomycetes</taxon>
        <taxon>Sordariomycetidae</taxon>
        <taxon>Sordariales</taxon>
        <taxon>Podosporaceae</taxon>
        <taxon>Podospora</taxon>
    </lineage>
</organism>
<dbReference type="Proteomes" id="UP001285441">
    <property type="component" value="Unassembled WGS sequence"/>
</dbReference>
<feature type="domain" description="DUF7924" evidence="2">
    <location>
        <begin position="109"/>
        <end position="202"/>
    </location>
</feature>
<evidence type="ECO:0000313" key="3">
    <source>
        <dbReference type="EMBL" id="KAK3368228.1"/>
    </source>
</evidence>
<protein>
    <recommendedName>
        <fullName evidence="2">DUF7924 domain-containing protein</fullName>
    </recommendedName>
</protein>
<dbReference type="AlphaFoldDB" id="A0AAE0K1B3"/>